<keyword evidence="1" id="KW-0732">Signal</keyword>
<evidence type="ECO:0008006" key="4">
    <source>
        <dbReference type="Google" id="ProtNLM"/>
    </source>
</evidence>
<gene>
    <name evidence="2" type="ORF">DFR59_12255</name>
</gene>
<organism evidence="2 3">
    <name type="scientific">Falsibacillus pallidus</name>
    <dbReference type="NCBI Taxonomy" id="493781"/>
    <lineage>
        <taxon>Bacteria</taxon>
        <taxon>Bacillati</taxon>
        <taxon>Bacillota</taxon>
        <taxon>Bacilli</taxon>
        <taxon>Bacillales</taxon>
        <taxon>Bacillaceae</taxon>
        <taxon>Falsibacillus</taxon>
    </lineage>
</organism>
<dbReference type="PROSITE" id="PS51257">
    <property type="entry name" value="PROKAR_LIPOPROTEIN"/>
    <property type="match status" value="1"/>
</dbReference>
<comment type="caution">
    <text evidence="2">The sequence shown here is derived from an EMBL/GenBank/DDBJ whole genome shotgun (WGS) entry which is preliminary data.</text>
</comment>
<proteinExistence type="predicted"/>
<accession>A0A370G0J9</accession>
<feature type="signal peptide" evidence="1">
    <location>
        <begin position="1"/>
        <end position="20"/>
    </location>
</feature>
<evidence type="ECO:0000256" key="1">
    <source>
        <dbReference type="SAM" id="SignalP"/>
    </source>
</evidence>
<evidence type="ECO:0000313" key="3">
    <source>
        <dbReference type="Proteomes" id="UP000255326"/>
    </source>
</evidence>
<evidence type="ECO:0000313" key="2">
    <source>
        <dbReference type="EMBL" id="RDI37265.1"/>
    </source>
</evidence>
<dbReference type="EMBL" id="QQAY01000022">
    <property type="protein sequence ID" value="RDI37265.1"/>
    <property type="molecule type" value="Genomic_DNA"/>
</dbReference>
<reference evidence="2 3" key="1">
    <citation type="submission" date="2018-07" db="EMBL/GenBank/DDBJ databases">
        <title>Genomic Encyclopedia of Type Strains, Phase IV (KMG-IV): sequencing the most valuable type-strain genomes for metagenomic binning, comparative biology and taxonomic classification.</title>
        <authorList>
            <person name="Goeker M."/>
        </authorList>
    </citation>
    <scope>NUCLEOTIDE SEQUENCE [LARGE SCALE GENOMIC DNA]</scope>
    <source>
        <strain evidence="2 3">DSM 25281</strain>
    </source>
</reference>
<name>A0A370G0J9_9BACI</name>
<dbReference type="AlphaFoldDB" id="A0A370G0J9"/>
<dbReference type="OrthoDB" id="2454533at2"/>
<dbReference type="RefSeq" id="WP_114747202.1">
    <property type="nucleotide sequence ID" value="NZ_QQAY01000022.1"/>
</dbReference>
<protein>
    <recommendedName>
        <fullName evidence="4">Lipoprotein</fullName>
    </recommendedName>
</protein>
<sequence length="177" mass="19987">MKRKLLLALLLVISVLTACSSSVDEIKDSPLYNGRKLVIGVVGNAPEVREKNIEFKKLTLDDLKKENLSAKYDAVFIMKKYLSEASEAPYAKIYRNAGVPFFFMGSKKSYVPFVDEEVEYKDYPDTGSAVYADGYYESGIKGSNWEFGLYNDAVNKVNVQDVYSRIFTKVDSIDDHT</sequence>
<dbReference type="Proteomes" id="UP000255326">
    <property type="component" value="Unassembled WGS sequence"/>
</dbReference>
<keyword evidence="3" id="KW-1185">Reference proteome</keyword>
<feature type="chain" id="PRO_5016720911" description="Lipoprotein" evidence="1">
    <location>
        <begin position="21"/>
        <end position="177"/>
    </location>
</feature>